<feature type="domain" description="Haem-binding" evidence="1">
    <location>
        <begin position="12"/>
        <end position="147"/>
    </location>
</feature>
<evidence type="ECO:0000313" key="2">
    <source>
        <dbReference type="EMBL" id="GFZ77084.1"/>
    </source>
</evidence>
<proteinExistence type="predicted"/>
<evidence type="ECO:0000259" key="1">
    <source>
        <dbReference type="SMART" id="SM01235"/>
    </source>
</evidence>
<keyword evidence="3" id="KW-1185">Reference proteome</keyword>
<protein>
    <recommendedName>
        <fullName evidence="1">Haem-binding domain-containing protein</fullName>
    </recommendedName>
</protein>
<dbReference type="InterPro" id="IPR025992">
    <property type="entry name" value="Haem-bd"/>
</dbReference>
<name>A0A8J2TN73_9FLAO</name>
<comment type="caution">
    <text evidence="2">The sequence shown here is derived from an EMBL/GenBank/DDBJ whole genome shotgun (WGS) entry which is preliminary data.</text>
</comment>
<sequence length="159" mass="18822">MKIIKKILLFLLVVFVIAQFFGPEKNEGDLTSIDSFYTETNTPENVKLILKESCNDCHSDVTRYPWYNNITPVNYWMAEHVDNGKKHFNISKWDDYSTKKKDHKLEELAEMVEKKEMPLPSYTWTHTEAKLTDDQIMVLLHWVNKERFRYSLELEAGAE</sequence>
<dbReference type="SMART" id="SM01235">
    <property type="entry name" value="Haem_bd"/>
    <property type="match status" value="1"/>
</dbReference>
<reference evidence="2 3" key="1">
    <citation type="journal article" date="2014" name="Int. J. Syst. Evol. Microbiol.">
        <title>Complete genome sequence of Corynebacterium casei LMG S-19264T (=DSM 44701T), isolated from a smear-ripened cheese.</title>
        <authorList>
            <consortium name="US DOE Joint Genome Institute (JGI-PGF)"/>
            <person name="Walter F."/>
            <person name="Albersmeier A."/>
            <person name="Kalinowski J."/>
            <person name="Ruckert C."/>
        </authorList>
    </citation>
    <scope>NUCLEOTIDE SEQUENCE [LARGE SCALE GENOMIC DNA]</scope>
    <source>
        <strain evidence="2 3">CGMCC 1.15295</strain>
    </source>
</reference>
<dbReference type="RefSeq" id="WP_188604565.1">
    <property type="nucleotide sequence ID" value="NZ_BMIC01000001.1"/>
</dbReference>
<evidence type="ECO:0000313" key="3">
    <source>
        <dbReference type="Proteomes" id="UP000598120"/>
    </source>
</evidence>
<dbReference type="EMBL" id="BMIC01000001">
    <property type="protein sequence ID" value="GFZ77084.1"/>
    <property type="molecule type" value="Genomic_DNA"/>
</dbReference>
<accession>A0A8J2TN73</accession>
<dbReference type="AlphaFoldDB" id="A0A8J2TN73"/>
<dbReference type="Proteomes" id="UP000598120">
    <property type="component" value="Unassembled WGS sequence"/>
</dbReference>
<dbReference type="Pfam" id="PF14376">
    <property type="entry name" value="Haem_bd"/>
    <property type="match status" value="1"/>
</dbReference>
<organism evidence="2 3">
    <name type="scientific">Aquaticitalea lipolytica</name>
    <dbReference type="NCBI Taxonomy" id="1247562"/>
    <lineage>
        <taxon>Bacteria</taxon>
        <taxon>Pseudomonadati</taxon>
        <taxon>Bacteroidota</taxon>
        <taxon>Flavobacteriia</taxon>
        <taxon>Flavobacteriales</taxon>
        <taxon>Flavobacteriaceae</taxon>
        <taxon>Aquaticitalea</taxon>
    </lineage>
</organism>
<gene>
    <name evidence="2" type="ORF">GCM10011531_02960</name>
</gene>